<evidence type="ECO:0000313" key="15">
    <source>
        <dbReference type="Proteomes" id="UP001320603"/>
    </source>
</evidence>
<dbReference type="PANTHER" id="PTHR43071">
    <property type="entry name" value="2-AMINO-4-HYDROXY-6-HYDROXYMETHYLDIHYDROPTERIDINE PYROPHOSPHOKINASE"/>
    <property type="match status" value="1"/>
</dbReference>
<dbReference type="SUPFAM" id="SSF55083">
    <property type="entry name" value="6-hydroxymethyl-7,8-dihydropterin pyrophosphokinase, HPPK"/>
    <property type="match status" value="1"/>
</dbReference>
<evidence type="ECO:0000313" key="14">
    <source>
        <dbReference type="EMBL" id="WWV65279.1"/>
    </source>
</evidence>
<evidence type="ECO:0000256" key="2">
    <source>
        <dbReference type="ARBA" id="ARBA00005810"/>
    </source>
</evidence>
<dbReference type="NCBIfam" id="TIGR01498">
    <property type="entry name" value="folK"/>
    <property type="match status" value="1"/>
</dbReference>
<reference evidence="14 15" key="1">
    <citation type="submission" date="2024-02" db="EMBL/GenBank/DDBJ databases">
        <title>Whole genome sequencing of Parabacteroides sp. AD58.</title>
        <authorList>
            <person name="Chaplin A.V."/>
            <person name="Pikina A.P."/>
            <person name="Sokolova S.R."/>
            <person name="Korostin D.O."/>
            <person name="Efimov B.A."/>
        </authorList>
    </citation>
    <scope>NUCLEOTIDE SEQUENCE [LARGE SCALE GENOMIC DNA]</scope>
    <source>
        <strain evidence="14 15">AD58</strain>
    </source>
</reference>
<keyword evidence="7" id="KW-0418">Kinase</keyword>
<evidence type="ECO:0000256" key="3">
    <source>
        <dbReference type="ARBA" id="ARBA00013253"/>
    </source>
</evidence>
<feature type="domain" description="7,8-dihydro-6-hydroxymethylpterin-pyrophosphokinase" evidence="13">
    <location>
        <begin position="5"/>
        <end position="134"/>
    </location>
</feature>
<evidence type="ECO:0000256" key="10">
    <source>
        <dbReference type="ARBA" id="ARBA00029409"/>
    </source>
</evidence>
<gene>
    <name evidence="14" type="primary">folK</name>
    <name evidence="14" type="ORF">NEE14_009580</name>
</gene>
<proteinExistence type="inferred from homology"/>
<dbReference type="GO" id="GO:0003848">
    <property type="term" value="F:2-amino-4-hydroxy-6-hydroxymethyldihydropteridine diphosphokinase activity"/>
    <property type="evidence" value="ECO:0007669"/>
    <property type="project" value="UniProtKB-EC"/>
</dbReference>
<dbReference type="InterPro" id="IPR000550">
    <property type="entry name" value="Hppk"/>
</dbReference>
<name>A0ABZ2IKJ1_9BACT</name>
<dbReference type="EC" id="2.7.6.3" evidence="3"/>
<evidence type="ECO:0000256" key="12">
    <source>
        <dbReference type="ARBA" id="ARBA00033413"/>
    </source>
</evidence>
<evidence type="ECO:0000256" key="11">
    <source>
        <dbReference type="ARBA" id="ARBA00029766"/>
    </source>
</evidence>
<dbReference type="Pfam" id="PF01288">
    <property type="entry name" value="HPPK"/>
    <property type="match status" value="1"/>
</dbReference>
<dbReference type="PANTHER" id="PTHR43071:SF1">
    <property type="entry name" value="2-AMINO-4-HYDROXY-6-HYDROXYMETHYLDIHYDROPTERIDINE PYROPHOSPHOKINASE"/>
    <property type="match status" value="1"/>
</dbReference>
<comment type="pathway">
    <text evidence="1">Cofactor biosynthesis; tetrahydrofolate biosynthesis; 2-amino-4-hydroxy-6-hydroxymethyl-7,8-dihydropteridine diphosphate from 7,8-dihydroneopterin triphosphate: step 4/4.</text>
</comment>
<dbReference type="CDD" id="cd00483">
    <property type="entry name" value="HPPK"/>
    <property type="match status" value="1"/>
</dbReference>
<evidence type="ECO:0000256" key="1">
    <source>
        <dbReference type="ARBA" id="ARBA00005051"/>
    </source>
</evidence>
<evidence type="ECO:0000256" key="7">
    <source>
        <dbReference type="ARBA" id="ARBA00022777"/>
    </source>
</evidence>
<evidence type="ECO:0000256" key="9">
    <source>
        <dbReference type="ARBA" id="ARBA00022909"/>
    </source>
</evidence>
<sequence length="158" mass="17857">MASVYLGLGTNIGNKRKNMVTAAALLAERAGDVLSLSSFYETEPWGFDSENTFLNAALELETSCSPMELLHLTQQIEREMGRTQKSDGSYHDRIIDIDILLYGNEIIHTEELVVPHPLMQQRLFVMQPLAEIAPSLVHPVLQKSMYELYMELLTEQDS</sequence>
<evidence type="ECO:0000256" key="4">
    <source>
        <dbReference type="ARBA" id="ARBA00016218"/>
    </source>
</evidence>
<dbReference type="Gene3D" id="3.30.70.560">
    <property type="entry name" value="7,8-Dihydro-6-hydroxymethylpterin-pyrophosphokinase HPPK"/>
    <property type="match status" value="1"/>
</dbReference>
<comment type="similarity">
    <text evidence="2">Belongs to the HPPK family.</text>
</comment>
<evidence type="ECO:0000256" key="5">
    <source>
        <dbReference type="ARBA" id="ARBA00022679"/>
    </source>
</evidence>
<keyword evidence="15" id="KW-1185">Reference proteome</keyword>
<keyword evidence="5 14" id="KW-0808">Transferase</keyword>
<dbReference type="InterPro" id="IPR035907">
    <property type="entry name" value="Hppk_sf"/>
</dbReference>
<dbReference type="EMBL" id="CP146284">
    <property type="protein sequence ID" value="WWV65279.1"/>
    <property type="molecule type" value="Genomic_DNA"/>
</dbReference>
<evidence type="ECO:0000256" key="6">
    <source>
        <dbReference type="ARBA" id="ARBA00022741"/>
    </source>
</evidence>
<evidence type="ECO:0000259" key="13">
    <source>
        <dbReference type="Pfam" id="PF01288"/>
    </source>
</evidence>
<keyword evidence="9" id="KW-0289">Folate biosynthesis</keyword>
<evidence type="ECO:0000256" key="8">
    <source>
        <dbReference type="ARBA" id="ARBA00022840"/>
    </source>
</evidence>
<dbReference type="RefSeq" id="WP_251968226.1">
    <property type="nucleotide sequence ID" value="NZ_CP146284.1"/>
</dbReference>
<protein>
    <recommendedName>
        <fullName evidence="4">2-amino-4-hydroxy-6-hydroxymethyldihydropteridine pyrophosphokinase</fullName>
        <ecNumber evidence="3">2.7.6.3</ecNumber>
    </recommendedName>
    <alternativeName>
        <fullName evidence="11">6-hydroxymethyl-7,8-dihydropterin pyrophosphokinase</fullName>
    </alternativeName>
    <alternativeName>
        <fullName evidence="12">7,8-dihydro-6-hydroxymethylpterin-pyrophosphokinase</fullName>
    </alternativeName>
</protein>
<accession>A0ABZ2IKJ1</accession>
<keyword evidence="8" id="KW-0067">ATP-binding</keyword>
<organism evidence="14 15">
    <name type="scientific">Parabacteroides absconsus</name>
    <dbReference type="NCBI Taxonomy" id="2951805"/>
    <lineage>
        <taxon>Bacteria</taxon>
        <taxon>Pseudomonadati</taxon>
        <taxon>Bacteroidota</taxon>
        <taxon>Bacteroidia</taxon>
        <taxon>Bacteroidales</taxon>
        <taxon>Tannerellaceae</taxon>
        <taxon>Parabacteroides</taxon>
    </lineage>
</organism>
<keyword evidence="6" id="KW-0547">Nucleotide-binding</keyword>
<comment type="function">
    <text evidence="10">Catalyzes the transfer of pyrophosphate from adenosine triphosphate (ATP) to 6-hydroxymethyl-7,8-dihydropterin, an enzymatic step in folate biosynthesis pathway.</text>
</comment>
<dbReference type="Proteomes" id="UP001320603">
    <property type="component" value="Chromosome"/>
</dbReference>